<organism evidence="15 16">
    <name type="scientific">Candidatus Gallionella acididurans</name>
    <dbReference type="NCBI Taxonomy" id="1796491"/>
    <lineage>
        <taxon>Bacteria</taxon>
        <taxon>Pseudomonadati</taxon>
        <taxon>Pseudomonadota</taxon>
        <taxon>Betaproteobacteria</taxon>
        <taxon>Nitrosomonadales</taxon>
        <taxon>Gallionellaceae</taxon>
        <taxon>Gallionella</taxon>
    </lineage>
</organism>
<accession>A0A139BT03</accession>
<keyword evidence="9" id="KW-0067">ATP-binding</keyword>
<comment type="catalytic activity">
    <reaction evidence="1">
        <text>ATP + protein L-histidine = ADP + protein N-phospho-L-histidine.</text>
        <dbReference type="EC" id="2.7.13.3"/>
    </reaction>
</comment>
<evidence type="ECO:0000256" key="5">
    <source>
        <dbReference type="ARBA" id="ARBA00022679"/>
    </source>
</evidence>
<protein>
    <recommendedName>
        <fullName evidence="3">histidine kinase</fullName>
        <ecNumber evidence="3">2.7.13.3</ecNumber>
    </recommendedName>
</protein>
<sequence length="365" mass="41338">MMLRNLKNIVRRLRKNNSEQEQALLRVFFATIIFILLFLNFNLGNNFSNHDTVLVFSSGFLVFSIAFLMIVFVRPGTSEKRQRLAILADLSATTFVLLMTEEPGILFYGIYLWVIVGNGLRYGTKTLLIAYILSILGFTTVIIFNNYWTVNRSLSVGLLLTLILIPLYILKLLNRLNLAILRAEEANKAKSYFLANMSHEMRTPLHGVIGTSDLILRTTLNVEQTNLVRILKNSADILLKLIENVLDFSKIESGKITTEIVEFDLHGMINSIMDMFAFQAENKGLRLNMTSTPETSFFLRGDAQHLRQIIVNLIGNAIKFTKVGTVELRVSTLEQSATSARLRFEVIDTGIGIPRESQQSIFDSF</sequence>
<keyword evidence="12 13" id="KW-0472">Membrane</keyword>
<evidence type="ECO:0000256" key="13">
    <source>
        <dbReference type="SAM" id="Phobius"/>
    </source>
</evidence>
<evidence type="ECO:0000313" key="16">
    <source>
        <dbReference type="Proteomes" id="UP000070578"/>
    </source>
</evidence>
<gene>
    <name evidence="15" type="ORF">AWT59_1905</name>
</gene>
<keyword evidence="4" id="KW-0597">Phosphoprotein</keyword>
<keyword evidence="5" id="KW-0808">Transferase</keyword>
<dbReference type="EC" id="2.7.13.3" evidence="3"/>
<evidence type="ECO:0000256" key="12">
    <source>
        <dbReference type="ARBA" id="ARBA00023136"/>
    </source>
</evidence>
<dbReference type="SUPFAM" id="SSF55874">
    <property type="entry name" value="ATPase domain of HSP90 chaperone/DNA topoisomerase II/histidine kinase"/>
    <property type="match status" value="1"/>
</dbReference>
<keyword evidence="10 13" id="KW-1133">Transmembrane helix</keyword>
<dbReference type="PANTHER" id="PTHR45339">
    <property type="entry name" value="HYBRID SIGNAL TRANSDUCTION HISTIDINE KINASE J"/>
    <property type="match status" value="1"/>
</dbReference>
<feature type="transmembrane region" description="Helical" evidence="13">
    <location>
        <begin position="154"/>
        <end position="173"/>
    </location>
</feature>
<evidence type="ECO:0000256" key="6">
    <source>
        <dbReference type="ARBA" id="ARBA00022692"/>
    </source>
</evidence>
<dbReference type="InterPro" id="IPR005467">
    <property type="entry name" value="His_kinase_dom"/>
</dbReference>
<feature type="transmembrane region" description="Helical" evidence="13">
    <location>
        <begin position="105"/>
        <end position="121"/>
    </location>
</feature>
<dbReference type="InterPro" id="IPR036097">
    <property type="entry name" value="HisK_dim/P_sf"/>
</dbReference>
<feature type="transmembrane region" description="Helical" evidence="13">
    <location>
        <begin position="53"/>
        <end position="72"/>
    </location>
</feature>
<evidence type="ECO:0000256" key="3">
    <source>
        <dbReference type="ARBA" id="ARBA00012438"/>
    </source>
</evidence>
<dbReference type="SUPFAM" id="SSF47384">
    <property type="entry name" value="Homodimeric domain of signal transducing histidine kinase"/>
    <property type="match status" value="1"/>
</dbReference>
<dbReference type="AlphaFoldDB" id="A0A139BT03"/>
<dbReference type="EMBL" id="LSLI01000047">
    <property type="protein sequence ID" value="KXS31993.1"/>
    <property type="molecule type" value="Genomic_DNA"/>
</dbReference>
<keyword evidence="11" id="KW-0902">Two-component regulatory system</keyword>
<dbReference type="GO" id="GO:0016020">
    <property type="term" value="C:membrane"/>
    <property type="evidence" value="ECO:0007669"/>
    <property type="project" value="UniProtKB-SubCell"/>
</dbReference>
<dbReference type="PROSITE" id="PS50109">
    <property type="entry name" value="HIS_KIN"/>
    <property type="match status" value="1"/>
</dbReference>
<evidence type="ECO:0000256" key="10">
    <source>
        <dbReference type="ARBA" id="ARBA00022989"/>
    </source>
</evidence>
<dbReference type="Gene3D" id="1.10.287.130">
    <property type="match status" value="1"/>
</dbReference>
<dbReference type="Pfam" id="PF02518">
    <property type="entry name" value="HATPase_c"/>
    <property type="match status" value="1"/>
</dbReference>
<reference evidence="15 16" key="2">
    <citation type="submission" date="2016-03" db="EMBL/GenBank/DDBJ databases">
        <title>New uncultured bacterium of the family Gallionellaceae from acid mine drainage: description and reconstruction of genome based on metagenomic analysis of microbial community.</title>
        <authorList>
            <person name="Kadnikov V."/>
            <person name="Ivasenko D."/>
            <person name="Beletsky A."/>
            <person name="Mardanov A."/>
            <person name="Danilova E."/>
            <person name="Pimenov N."/>
            <person name="Karnachuk O."/>
            <person name="Ravin N."/>
        </authorList>
    </citation>
    <scope>NUCLEOTIDE SEQUENCE [LARGE SCALE GENOMIC DNA]</scope>
    <source>
        <strain evidence="15">ShG14-8</strain>
    </source>
</reference>
<evidence type="ECO:0000256" key="8">
    <source>
        <dbReference type="ARBA" id="ARBA00022777"/>
    </source>
</evidence>
<reference evidence="15 16" key="1">
    <citation type="submission" date="2016-02" db="EMBL/GenBank/DDBJ databases">
        <authorList>
            <person name="Wen L."/>
            <person name="He K."/>
            <person name="Yang H."/>
        </authorList>
    </citation>
    <scope>NUCLEOTIDE SEQUENCE [LARGE SCALE GENOMIC DNA]</scope>
    <source>
        <strain evidence="15">ShG14-8</strain>
    </source>
</reference>
<dbReference type="InterPro" id="IPR036890">
    <property type="entry name" value="HATPase_C_sf"/>
</dbReference>
<evidence type="ECO:0000259" key="14">
    <source>
        <dbReference type="PROSITE" id="PS50109"/>
    </source>
</evidence>
<evidence type="ECO:0000256" key="1">
    <source>
        <dbReference type="ARBA" id="ARBA00000085"/>
    </source>
</evidence>
<name>A0A139BT03_9PROT</name>
<dbReference type="SMART" id="SM00388">
    <property type="entry name" value="HisKA"/>
    <property type="match status" value="1"/>
</dbReference>
<comment type="subcellular location">
    <subcellularLocation>
        <location evidence="2">Membrane</location>
    </subcellularLocation>
</comment>
<dbReference type="InterPro" id="IPR003661">
    <property type="entry name" value="HisK_dim/P_dom"/>
</dbReference>
<dbReference type="GO" id="GO:0000155">
    <property type="term" value="F:phosphorelay sensor kinase activity"/>
    <property type="evidence" value="ECO:0007669"/>
    <property type="project" value="InterPro"/>
</dbReference>
<comment type="caution">
    <text evidence="15">The sequence shown here is derived from an EMBL/GenBank/DDBJ whole genome shotgun (WGS) entry which is preliminary data.</text>
</comment>
<keyword evidence="8 15" id="KW-0418">Kinase</keyword>
<dbReference type="FunFam" id="1.10.287.130:FF:000004">
    <property type="entry name" value="Ethylene receptor 1"/>
    <property type="match status" value="1"/>
</dbReference>
<dbReference type="Pfam" id="PF00512">
    <property type="entry name" value="HisKA"/>
    <property type="match status" value="1"/>
</dbReference>
<evidence type="ECO:0000256" key="9">
    <source>
        <dbReference type="ARBA" id="ARBA00022840"/>
    </source>
</evidence>
<evidence type="ECO:0000256" key="4">
    <source>
        <dbReference type="ARBA" id="ARBA00022553"/>
    </source>
</evidence>
<feature type="transmembrane region" description="Helical" evidence="13">
    <location>
        <begin position="128"/>
        <end position="148"/>
    </location>
</feature>
<feature type="transmembrane region" description="Helical" evidence="13">
    <location>
        <begin position="23"/>
        <end position="41"/>
    </location>
</feature>
<proteinExistence type="predicted"/>
<feature type="non-terminal residue" evidence="15">
    <location>
        <position position="365"/>
    </location>
</feature>
<evidence type="ECO:0000256" key="11">
    <source>
        <dbReference type="ARBA" id="ARBA00023012"/>
    </source>
</evidence>
<evidence type="ECO:0000256" key="2">
    <source>
        <dbReference type="ARBA" id="ARBA00004370"/>
    </source>
</evidence>
<dbReference type="Gene3D" id="3.30.565.10">
    <property type="entry name" value="Histidine kinase-like ATPase, C-terminal domain"/>
    <property type="match status" value="1"/>
</dbReference>
<dbReference type="Proteomes" id="UP000070578">
    <property type="component" value="Unassembled WGS sequence"/>
</dbReference>
<dbReference type="PANTHER" id="PTHR45339:SF1">
    <property type="entry name" value="HYBRID SIGNAL TRANSDUCTION HISTIDINE KINASE J"/>
    <property type="match status" value="1"/>
</dbReference>
<keyword evidence="7" id="KW-0547">Nucleotide-binding</keyword>
<dbReference type="InterPro" id="IPR003594">
    <property type="entry name" value="HATPase_dom"/>
</dbReference>
<evidence type="ECO:0000256" key="7">
    <source>
        <dbReference type="ARBA" id="ARBA00022741"/>
    </source>
</evidence>
<dbReference type="CDD" id="cd00082">
    <property type="entry name" value="HisKA"/>
    <property type="match status" value="1"/>
</dbReference>
<feature type="domain" description="Histidine kinase" evidence="14">
    <location>
        <begin position="196"/>
        <end position="365"/>
    </location>
</feature>
<evidence type="ECO:0000313" key="15">
    <source>
        <dbReference type="EMBL" id="KXS31993.1"/>
    </source>
</evidence>
<keyword evidence="6 13" id="KW-0812">Transmembrane</keyword>
<dbReference type="GO" id="GO:0005524">
    <property type="term" value="F:ATP binding"/>
    <property type="evidence" value="ECO:0007669"/>
    <property type="project" value="UniProtKB-KW"/>
</dbReference>